<dbReference type="OrthoDB" id="185373at2759"/>
<organism evidence="1 2">
    <name type="scientific">Salix purpurea</name>
    <name type="common">Purple osier willow</name>
    <dbReference type="NCBI Taxonomy" id="77065"/>
    <lineage>
        <taxon>Eukaryota</taxon>
        <taxon>Viridiplantae</taxon>
        <taxon>Streptophyta</taxon>
        <taxon>Embryophyta</taxon>
        <taxon>Tracheophyta</taxon>
        <taxon>Spermatophyta</taxon>
        <taxon>Magnoliopsida</taxon>
        <taxon>eudicotyledons</taxon>
        <taxon>Gunneridae</taxon>
        <taxon>Pentapetalae</taxon>
        <taxon>rosids</taxon>
        <taxon>fabids</taxon>
        <taxon>Malpighiales</taxon>
        <taxon>Salicaceae</taxon>
        <taxon>Saliceae</taxon>
        <taxon>Salix</taxon>
    </lineage>
</organism>
<reference evidence="1" key="2">
    <citation type="journal article" date="2023" name="Int. J. Mol. Sci.">
        <title>De Novo Assembly and Annotation of 11 Diverse Shrub Willow (Salix) Genomes Reveals Novel Gene Organization in Sex-Linked Regions.</title>
        <authorList>
            <person name="Hyden B."/>
            <person name="Feng K."/>
            <person name="Yates T.B."/>
            <person name="Jawdy S."/>
            <person name="Cereghino C."/>
            <person name="Smart L.B."/>
            <person name="Muchero W."/>
        </authorList>
    </citation>
    <scope>NUCLEOTIDE SEQUENCE</scope>
    <source>
        <tissue evidence="1">Shoot tip</tissue>
    </source>
</reference>
<accession>A0A9Q0VWT9</accession>
<dbReference type="AlphaFoldDB" id="A0A9Q0VWT9"/>
<protein>
    <submittedName>
        <fullName evidence="1">Uncharacterized protein</fullName>
    </submittedName>
</protein>
<gene>
    <name evidence="1" type="ORF">OIU79_028775</name>
</gene>
<sequence>MVIKNGFGVATYASNSLMTMYFKSGMIRDARVVFDSAAKYIIYFCFFKDDSSIKPSFYSG</sequence>
<dbReference type="Proteomes" id="UP001151532">
    <property type="component" value="Chromosome 16"/>
</dbReference>
<evidence type="ECO:0000313" key="1">
    <source>
        <dbReference type="EMBL" id="KAJ6756451.1"/>
    </source>
</evidence>
<dbReference type="EMBL" id="JAPFFK010000007">
    <property type="protein sequence ID" value="KAJ6756451.1"/>
    <property type="molecule type" value="Genomic_DNA"/>
</dbReference>
<keyword evidence="2" id="KW-1185">Reference proteome</keyword>
<proteinExistence type="predicted"/>
<comment type="caution">
    <text evidence="1">The sequence shown here is derived from an EMBL/GenBank/DDBJ whole genome shotgun (WGS) entry which is preliminary data.</text>
</comment>
<name>A0A9Q0VWT9_SALPP</name>
<reference evidence="1" key="1">
    <citation type="submission" date="2022-11" db="EMBL/GenBank/DDBJ databases">
        <authorList>
            <person name="Hyden B.L."/>
            <person name="Feng K."/>
            <person name="Yates T."/>
            <person name="Jawdy S."/>
            <person name="Smart L.B."/>
            <person name="Muchero W."/>
        </authorList>
    </citation>
    <scope>NUCLEOTIDE SEQUENCE</scope>
    <source>
        <tissue evidence="1">Shoot tip</tissue>
    </source>
</reference>
<evidence type="ECO:0000313" key="2">
    <source>
        <dbReference type="Proteomes" id="UP001151532"/>
    </source>
</evidence>